<proteinExistence type="predicted"/>
<evidence type="ECO:0000313" key="3">
    <source>
        <dbReference type="Proteomes" id="UP000664578"/>
    </source>
</evidence>
<organism evidence="2 3">
    <name type="scientific">Priestia flexa</name>
    <dbReference type="NCBI Taxonomy" id="86664"/>
    <lineage>
        <taxon>Bacteria</taxon>
        <taxon>Bacillati</taxon>
        <taxon>Bacillota</taxon>
        <taxon>Bacilli</taxon>
        <taxon>Bacillales</taxon>
        <taxon>Bacillaceae</taxon>
        <taxon>Priestia</taxon>
    </lineage>
</organism>
<evidence type="ECO:0000313" key="2">
    <source>
        <dbReference type="EMBL" id="MBN8251899.1"/>
    </source>
</evidence>
<dbReference type="Pfam" id="PF16107">
    <property type="entry name" value="DUF4825"/>
    <property type="match status" value="1"/>
</dbReference>
<name>A0A8I1SN09_9BACI</name>
<dbReference type="InterPro" id="IPR032250">
    <property type="entry name" value="DUF4825"/>
</dbReference>
<accession>A0A8I1SN09</accession>
<gene>
    <name evidence="2" type="ORF">JF537_09925</name>
</gene>
<sequence length="169" mass="19429">MDIGDTSGGRKLLKYMKLFLFSLSVLLLLNGCSSANTSKDLFELKGSYIGDNSAVVHIVHQLLHEEEFKKLELQTKEQPYGIHLAYEDISGGDNEHKKVAIYNATFIFALIQNADWITFQFDDTEYTLTKKELESWYTQQLSDFSSEQSLKELATDYLNDEEKVNKLFH</sequence>
<reference evidence="2" key="1">
    <citation type="submission" date="2020-12" db="EMBL/GenBank/DDBJ databases">
        <title>PHA producing bacteria isolated from mangrove.</title>
        <authorList>
            <person name="Zheng W."/>
            <person name="Yu S."/>
            <person name="Huang Y."/>
        </authorList>
    </citation>
    <scope>NUCLEOTIDE SEQUENCE</scope>
    <source>
        <strain evidence="2">GN22-4</strain>
    </source>
</reference>
<feature type="domain" description="DUF4825" evidence="1">
    <location>
        <begin position="41"/>
        <end position="127"/>
    </location>
</feature>
<dbReference type="EMBL" id="JAEMWV010000004">
    <property type="protein sequence ID" value="MBN8251899.1"/>
    <property type="molecule type" value="Genomic_DNA"/>
</dbReference>
<dbReference type="AlphaFoldDB" id="A0A8I1SN09"/>
<protein>
    <submittedName>
        <fullName evidence="2">DUF4825 domain-containing protein</fullName>
    </submittedName>
</protein>
<evidence type="ECO:0000259" key="1">
    <source>
        <dbReference type="Pfam" id="PF16107"/>
    </source>
</evidence>
<comment type="caution">
    <text evidence="2">The sequence shown here is derived from an EMBL/GenBank/DDBJ whole genome shotgun (WGS) entry which is preliminary data.</text>
</comment>
<dbReference type="Proteomes" id="UP000664578">
    <property type="component" value="Unassembled WGS sequence"/>
</dbReference>